<dbReference type="SUPFAM" id="SSF52540">
    <property type="entry name" value="P-loop containing nucleoside triphosphate hydrolases"/>
    <property type="match status" value="1"/>
</dbReference>
<evidence type="ECO:0000313" key="5">
    <source>
        <dbReference type="Proteomes" id="UP000321168"/>
    </source>
</evidence>
<dbReference type="EMBL" id="VORB01000003">
    <property type="protein sequence ID" value="TXC81756.1"/>
    <property type="molecule type" value="Genomic_DNA"/>
</dbReference>
<evidence type="ECO:0000256" key="2">
    <source>
        <dbReference type="ARBA" id="ARBA00022840"/>
    </source>
</evidence>
<dbReference type="InterPro" id="IPR027785">
    <property type="entry name" value="UvrD-like_helicase_C"/>
</dbReference>
<dbReference type="Proteomes" id="UP000321168">
    <property type="component" value="Unassembled WGS sequence"/>
</dbReference>
<feature type="domain" description="UvrD-like helicase C-terminal" evidence="3">
    <location>
        <begin position="406"/>
        <end position="456"/>
    </location>
</feature>
<dbReference type="Gene3D" id="3.40.50.300">
    <property type="entry name" value="P-loop containing nucleotide triphosphate hydrolases"/>
    <property type="match status" value="2"/>
</dbReference>
<protein>
    <submittedName>
        <fullName evidence="4">AAA family ATPase</fullName>
    </submittedName>
</protein>
<dbReference type="CDD" id="cd17933">
    <property type="entry name" value="DEXSc_RecD-like"/>
    <property type="match status" value="1"/>
</dbReference>
<comment type="caution">
    <text evidence="4">The sequence shown here is derived from an EMBL/GenBank/DDBJ whole genome shotgun (WGS) entry which is preliminary data.</text>
</comment>
<evidence type="ECO:0000259" key="3">
    <source>
        <dbReference type="Pfam" id="PF13538"/>
    </source>
</evidence>
<accession>A0A5C6VBF4</accession>
<dbReference type="PANTHER" id="PTHR43788:SF6">
    <property type="entry name" value="DNA HELICASE B"/>
    <property type="match status" value="1"/>
</dbReference>
<dbReference type="PANTHER" id="PTHR43788">
    <property type="entry name" value="DNA2/NAM7 HELICASE FAMILY MEMBER"/>
    <property type="match status" value="1"/>
</dbReference>
<dbReference type="Pfam" id="PF13538">
    <property type="entry name" value="UvrD_C_2"/>
    <property type="match status" value="1"/>
</dbReference>
<dbReference type="CDD" id="cd18809">
    <property type="entry name" value="SF1_C_RecD"/>
    <property type="match status" value="1"/>
</dbReference>
<organism evidence="4 5">
    <name type="scientific">Luteibaculum oceani</name>
    <dbReference type="NCBI Taxonomy" id="1294296"/>
    <lineage>
        <taxon>Bacteria</taxon>
        <taxon>Pseudomonadati</taxon>
        <taxon>Bacteroidota</taxon>
        <taxon>Flavobacteriia</taxon>
        <taxon>Flavobacteriales</taxon>
        <taxon>Luteibaculaceae</taxon>
        <taxon>Luteibaculum</taxon>
    </lineage>
</organism>
<proteinExistence type="predicted"/>
<dbReference type="Pfam" id="PF13604">
    <property type="entry name" value="AAA_30"/>
    <property type="match status" value="1"/>
</dbReference>
<evidence type="ECO:0000313" key="4">
    <source>
        <dbReference type="EMBL" id="TXC81756.1"/>
    </source>
</evidence>
<gene>
    <name evidence="4" type="ORF">FRX97_04365</name>
</gene>
<keyword evidence="5" id="KW-1185">Reference proteome</keyword>
<dbReference type="GO" id="GO:0005524">
    <property type="term" value="F:ATP binding"/>
    <property type="evidence" value="ECO:0007669"/>
    <property type="project" value="UniProtKB-KW"/>
</dbReference>
<dbReference type="InterPro" id="IPR027417">
    <property type="entry name" value="P-loop_NTPase"/>
</dbReference>
<reference evidence="4 5" key="1">
    <citation type="submission" date="2019-08" db="EMBL/GenBank/DDBJ databases">
        <title>Genome of Luteibaculum oceani JCM 18817.</title>
        <authorList>
            <person name="Bowman J.P."/>
        </authorList>
    </citation>
    <scope>NUCLEOTIDE SEQUENCE [LARGE SCALE GENOMIC DNA]</scope>
    <source>
        <strain evidence="4 5">JCM 18817</strain>
    </source>
</reference>
<name>A0A5C6VBF4_9FLAO</name>
<keyword evidence="2" id="KW-0067">ATP-binding</keyword>
<dbReference type="GO" id="GO:0003678">
    <property type="term" value="F:DNA helicase activity"/>
    <property type="evidence" value="ECO:0007669"/>
    <property type="project" value="UniProtKB-ARBA"/>
</dbReference>
<dbReference type="OrthoDB" id="9803432at2"/>
<dbReference type="InterPro" id="IPR050534">
    <property type="entry name" value="Coronavir_polyprotein_1ab"/>
</dbReference>
<dbReference type="AlphaFoldDB" id="A0A5C6VBF4"/>
<keyword evidence="1" id="KW-0547">Nucleotide-binding</keyword>
<sequence length="468" mass="53704">MSGLLKYFKKFHGYQPTEDQSYFMMAFEKFMASNKPNCAVILNGYAGTGKTTLLAACANYLTSERKKYVLMAPTGRAAKVLSSYSKKKAYTIHKVIYALKKRKGGGQFFALKKNSYKDTVFIVDECSMIGEEGGGFTKNSLLDDLMSFVFSGTGCRLVLVGDEAQLPPVGAENSPALNKDRLEMDFNLTIAKITLNQVVRQELQSGILLEATRLREQMQNPDPFFKLEMHHDVQYLSRFDFTDHYQEHLDKYGDDAVMYITRSNKQANRLNQQIRTQVYHSESMIDGGDKLMVVKNNYHWVQDDSTQDFIANGDFCVIQRVRNQDEIFGFNFTDATLYFSDYNLELDVKIWLDSLFVDQASMPQAQGEKLWDLIDKEFYGDIINKPERKEALKKDPYLQALQVKFGHAVTCHKAQGGQWPVVYIDVGYLPNPEMDLSFLRWLYTAFTRASEKVFLVNFPEEWVAHEPD</sequence>
<evidence type="ECO:0000256" key="1">
    <source>
        <dbReference type="ARBA" id="ARBA00022741"/>
    </source>
</evidence>